<name>A0AAV7PRC4_PLEWA</name>
<gene>
    <name evidence="2" type="ORF">NDU88_006672</name>
</gene>
<protein>
    <submittedName>
        <fullName evidence="2">Uncharacterized protein</fullName>
    </submittedName>
</protein>
<feature type="compositionally biased region" description="Low complexity" evidence="1">
    <location>
        <begin position="157"/>
        <end position="171"/>
    </location>
</feature>
<evidence type="ECO:0000313" key="2">
    <source>
        <dbReference type="EMBL" id="KAJ1128293.1"/>
    </source>
</evidence>
<feature type="region of interest" description="Disordered" evidence="1">
    <location>
        <begin position="157"/>
        <end position="233"/>
    </location>
</feature>
<accession>A0AAV7PRC4</accession>
<proteinExistence type="predicted"/>
<dbReference type="Proteomes" id="UP001066276">
    <property type="component" value="Chromosome 7"/>
</dbReference>
<reference evidence="2" key="1">
    <citation type="journal article" date="2022" name="bioRxiv">
        <title>Sequencing and chromosome-scale assembly of the giantPleurodeles waltlgenome.</title>
        <authorList>
            <person name="Brown T."/>
            <person name="Elewa A."/>
            <person name="Iarovenko S."/>
            <person name="Subramanian E."/>
            <person name="Araus A.J."/>
            <person name="Petzold A."/>
            <person name="Susuki M."/>
            <person name="Suzuki K.-i.T."/>
            <person name="Hayashi T."/>
            <person name="Toyoda A."/>
            <person name="Oliveira C."/>
            <person name="Osipova E."/>
            <person name="Leigh N.D."/>
            <person name="Simon A."/>
            <person name="Yun M.H."/>
        </authorList>
    </citation>
    <scope>NUCLEOTIDE SEQUENCE</scope>
    <source>
        <strain evidence="2">20211129_DDA</strain>
        <tissue evidence="2">Liver</tissue>
    </source>
</reference>
<sequence length="268" mass="27919">MLELPHAWCLNVAVALAQNARLIGLWRAQCAVAPLFNVGGGAAGRGSSQLAQFPLSTGGPRRNARAPAPPGRTLPGRSPRLGAERCGKPNARSRRRHARGTALRGDAAQYARRGVTARSGCQSPAGGGHGKASGVPVSSRGVTLTAARPPKLQVALAGRGQAGRRGAPEAASQPTGPPPGRAAIRSHQPQPPRRSHGEAERVHLVAAHTSHRPRAGRLPSCSRVPGAPRSHGSFRRLRSQLRPFLFSWGPPPIQGGKPRHFSAGQGPG</sequence>
<evidence type="ECO:0000256" key="1">
    <source>
        <dbReference type="SAM" id="MobiDB-lite"/>
    </source>
</evidence>
<evidence type="ECO:0000313" key="3">
    <source>
        <dbReference type="Proteomes" id="UP001066276"/>
    </source>
</evidence>
<dbReference type="EMBL" id="JANPWB010000011">
    <property type="protein sequence ID" value="KAJ1128293.1"/>
    <property type="molecule type" value="Genomic_DNA"/>
</dbReference>
<dbReference type="AlphaFoldDB" id="A0AAV7PRC4"/>
<keyword evidence="3" id="KW-1185">Reference proteome</keyword>
<feature type="region of interest" description="Disordered" evidence="1">
    <location>
        <begin position="49"/>
        <end position="137"/>
    </location>
</feature>
<feature type="region of interest" description="Disordered" evidence="1">
    <location>
        <begin position="245"/>
        <end position="268"/>
    </location>
</feature>
<comment type="caution">
    <text evidence="2">The sequence shown here is derived from an EMBL/GenBank/DDBJ whole genome shotgun (WGS) entry which is preliminary data.</text>
</comment>
<organism evidence="2 3">
    <name type="scientific">Pleurodeles waltl</name>
    <name type="common">Iberian ribbed newt</name>
    <dbReference type="NCBI Taxonomy" id="8319"/>
    <lineage>
        <taxon>Eukaryota</taxon>
        <taxon>Metazoa</taxon>
        <taxon>Chordata</taxon>
        <taxon>Craniata</taxon>
        <taxon>Vertebrata</taxon>
        <taxon>Euteleostomi</taxon>
        <taxon>Amphibia</taxon>
        <taxon>Batrachia</taxon>
        <taxon>Caudata</taxon>
        <taxon>Salamandroidea</taxon>
        <taxon>Salamandridae</taxon>
        <taxon>Pleurodelinae</taxon>
        <taxon>Pleurodeles</taxon>
    </lineage>
</organism>